<organism evidence="1 2">
    <name type="scientific">Paramecium primaurelia</name>
    <dbReference type="NCBI Taxonomy" id="5886"/>
    <lineage>
        <taxon>Eukaryota</taxon>
        <taxon>Sar</taxon>
        <taxon>Alveolata</taxon>
        <taxon>Ciliophora</taxon>
        <taxon>Intramacronucleata</taxon>
        <taxon>Oligohymenophorea</taxon>
        <taxon>Peniculida</taxon>
        <taxon>Parameciidae</taxon>
        <taxon>Paramecium</taxon>
    </lineage>
</organism>
<reference evidence="1" key="1">
    <citation type="submission" date="2021-01" db="EMBL/GenBank/DDBJ databases">
        <authorList>
            <consortium name="Genoscope - CEA"/>
            <person name="William W."/>
        </authorList>
    </citation>
    <scope>NUCLEOTIDE SEQUENCE</scope>
</reference>
<name>A0A8S1JPL7_PARPR</name>
<keyword evidence="2" id="KW-1185">Reference proteome</keyword>
<dbReference type="AlphaFoldDB" id="A0A8S1JPL7"/>
<accession>A0A8S1JPL7</accession>
<proteinExistence type="predicted"/>
<dbReference type="Proteomes" id="UP000688137">
    <property type="component" value="Unassembled WGS sequence"/>
</dbReference>
<protein>
    <submittedName>
        <fullName evidence="1">Uncharacterized protein</fullName>
    </submittedName>
</protein>
<dbReference type="EMBL" id="CAJJDM010000003">
    <property type="protein sequence ID" value="CAD8044433.1"/>
    <property type="molecule type" value="Genomic_DNA"/>
</dbReference>
<gene>
    <name evidence="1" type="ORF">PPRIM_AZ9-3.1.T0060517</name>
</gene>
<sequence>MLTQKKFNRQWQKLKNKIARQEFDKNMNKQLAMRVAFVDYFI</sequence>
<evidence type="ECO:0000313" key="1">
    <source>
        <dbReference type="EMBL" id="CAD8044433.1"/>
    </source>
</evidence>
<comment type="caution">
    <text evidence="1">The sequence shown here is derived from an EMBL/GenBank/DDBJ whole genome shotgun (WGS) entry which is preliminary data.</text>
</comment>
<evidence type="ECO:0000313" key="2">
    <source>
        <dbReference type="Proteomes" id="UP000688137"/>
    </source>
</evidence>